<name>A0A5C8CEW7_9SPIR</name>
<dbReference type="PANTHER" id="PTHR43793:SF2">
    <property type="entry name" value="BIFUNCTIONAL PROTEIN HLDE"/>
    <property type="match status" value="1"/>
</dbReference>
<evidence type="ECO:0000256" key="8">
    <source>
        <dbReference type="SAM" id="Coils"/>
    </source>
</evidence>
<keyword evidence="6" id="KW-0119">Carbohydrate metabolism</keyword>
<feature type="domain" description="Cytidyltransferase-like" evidence="9">
    <location>
        <begin position="30"/>
        <end position="122"/>
    </location>
</feature>
<keyword evidence="5" id="KW-0067">ATP-binding</keyword>
<dbReference type="AlphaFoldDB" id="A0A5C8CEW7"/>
<evidence type="ECO:0000256" key="4">
    <source>
        <dbReference type="ARBA" id="ARBA00022741"/>
    </source>
</evidence>
<evidence type="ECO:0000256" key="1">
    <source>
        <dbReference type="ARBA" id="ARBA00012519"/>
    </source>
</evidence>
<evidence type="ECO:0000256" key="5">
    <source>
        <dbReference type="ARBA" id="ARBA00022840"/>
    </source>
</evidence>
<protein>
    <recommendedName>
        <fullName evidence="1">D-glycero-beta-D-manno-heptose 1-phosphate adenylyltransferase</fullName>
        <ecNumber evidence="1">2.7.7.70</ecNumber>
    </recommendedName>
</protein>
<organism evidence="10 11">
    <name type="scientific">Brachyspira aalborgi</name>
    <dbReference type="NCBI Taxonomy" id="29522"/>
    <lineage>
        <taxon>Bacteria</taxon>
        <taxon>Pseudomonadati</taxon>
        <taxon>Spirochaetota</taxon>
        <taxon>Spirochaetia</taxon>
        <taxon>Brachyspirales</taxon>
        <taxon>Brachyspiraceae</taxon>
        <taxon>Brachyspira</taxon>
    </lineage>
</organism>
<dbReference type="PANTHER" id="PTHR43793">
    <property type="entry name" value="FAD SYNTHASE"/>
    <property type="match status" value="1"/>
</dbReference>
<evidence type="ECO:0000256" key="7">
    <source>
        <dbReference type="ARBA" id="ARBA00047428"/>
    </source>
</evidence>
<gene>
    <name evidence="10" type="primary">rfaE2</name>
    <name evidence="10" type="ORF">EPJ80_10030</name>
</gene>
<evidence type="ECO:0000256" key="2">
    <source>
        <dbReference type="ARBA" id="ARBA00022679"/>
    </source>
</evidence>
<keyword evidence="8" id="KW-0175">Coiled coil</keyword>
<dbReference type="InterPro" id="IPR004821">
    <property type="entry name" value="Cyt_trans-like"/>
</dbReference>
<dbReference type="GO" id="GO:0016773">
    <property type="term" value="F:phosphotransferase activity, alcohol group as acceptor"/>
    <property type="evidence" value="ECO:0007669"/>
    <property type="project" value="InterPro"/>
</dbReference>
<dbReference type="EC" id="2.7.7.70" evidence="1"/>
<dbReference type="NCBIfam" id="TIGR00125">
    <property type="entry name" value="cyt_tran_rel"/>
    <property type="match status" value="1"/>
</dbReference>
<dbReference type="Pfam" id="PF01467">
    <property type="entry name" value="CTP_transf_like"/>
    <property type="match status" value="1"/>
</dbReference>
<dbReference type="InterPro" id="IPR011914">
    <property type="entry name" value="RfaE_dom_II"/>
</dbReference>
<reference evidence="10 11" key="1">
    <citation type="journal article" date="1992" name="Lakartidningen">
        <title>[Penicillin V and not amoxicillin is the first choice preparation in acute otitis].</title>
        <authorList>
            <person name="Kamme C."/>
            <person name="Lundgren K."/>
            <person name="Prellner K."/>
        </authorList>
    </citation>
    <scope>NUCLEOTIDE SEQUENCE [LARGE SCALE GENOMIC DNA]</scope>
    <source>
        <strain evidence="10 11">W1</strain>
    </source>
</reference>
<dbReference type="EMBL" id="SAXT01000005">
    <property type="protein sequence ID" value="TXJ12024.1"/>
    <property type="molecule type" value="Genomic_DNA"/>
</dbReference>
<keyword evidence="4" id="KW-0547">Nucleotide-binding</keyword>
<sequence length="159" mass="18203">MNKKILNIEELKEVLNIIRNKKNENQKIVFTNGCFDILHRGHVEYLQKARELGDLLILGLNSDLSVKKLKGENRPINNEEDRAIVLSALECVDYITIFNEDTPFELIKIVKPDILVKGGDYKIENVVGREFAKETILIDFVDGYSTTKTIKSINKNINN</sequence>
<dbReference type="GO" id="GO:0005975">
    <property type="term" value="P:carbohydrate metabolic process"/>
    <property type="evidence" value="ECO:0007669"/>
    <property type="project" value="InterPro"/>
</dbReference>
<dbReference type="InterPro" id="IPR014729">
    <property type="entry name" value="Rossmann-like_a/b/a_fold"/>
</dbReference>
<dbReference type="Proteomes" id="UP000325116">
    <property type="component" value="Unassembled WGS sequence"/>
</dbReference>
<feature type="coiled-coil region" evidence="8">
    <location>
        <begin position="1"/>
        <end position="28"/>
    </location>
</feature>
<dbReference type="GO" id="GO:0016779">
    <property type="term" value="F:nucleotidyltransferase activity"/>
    <property type="evidence" value="ECO:0007669"/>
    <property type="project" value="UniProtKB-KW"/>
</dbReference>
<keyword evidence="3 10" id="KW-0548">Nucleotidyltransferase</keyword>
<comment type="catalytic activity">
    <reaction evidence="7">
        <text>D-glycero-beta-D-manno-heptose 1-phosphate + ATP + H(+) = ADP-D-glycero-beta-D-manno-heptose + diphosphate</text>
        <dbReference type="Rhea" id="RHEA:27465"/>
        <dbReference type="ChEBI" id="CHEBI:15378"/>
        <dbReference type="ChEBI" id="CHEBI:30616"/>
        <dbReference type="ChEBI" id="CHEBI:33019"/>
        <dbReference type="ChEBI" id="CHEBI:59967"/>
        <dbReference type="ChEBI" id="CHEBI:61593"/>
        <dbReference type="EC" id="2.7.7.70"/>
    </reaction>
</comment>
<evidence type="ECO:0000313" key="10">
    <source>
        <dbReference type="EMBL" id="TXJ12024.1"/>
    </source>
</evidence>
<comment type="caution">
    <text evidence="10">The sequence shown here is derived from an EMBL/GenBank/DDBJ whole genome shotgun (WGS) entry which is preliminary data.</text>
</comment>
<evidence type="ECO:0000259" key="9">
    <source>
        <dbReference type="Pfam" id="PF01467"/>
    </source>
</evidence>
<evidence type="ECO:0000256" key="3">
    <source>
        <dbReference type="ARBA" id="ARBA00022695"/>
    </source>
</evidence>
<dbReference type="Gene3D" id="3.40.50.620">
    <property type="entry name" value="HUPs"/>
    <property type="match status" value="1"/>
</dbReference>
<keyword evidence="2 10" id="KW-0808">Transferase</keyword>
<dbReference type="RefSeq" id="WP_147758867.1">
    <property type="nucleotide sequence ID" value="NZ_SAXT01000005.1"/>
</dbReference>
<evidence type="ECO:0000256" key="6">
    <source>
        <dbReference type="ARBA" id="ARBA00023277"/>
    </source>
</evidence>
<dbReference type="NCBIfam" id="TIGR02199">
    <property type="entry name" value="rfaE_dom_II"/>
    <property type="match status" value="1"/>
</dbReference>
<dbReference type="InterPro" id="IPR050385">
    <property type="entry name" value="Archaeal_FAD_synthase"/>
</dbReference>
<dbReference type="SUPFAM" id="SSF52374">
    <property type="entry name" value="Nucleotidylyl transferase"/>
    <property type="match status" value="1"/>
</dbReference>
<proteinExistence type="predicted"/>
<accession>A0A5C8CEW7</accession>
<dbReference type="GO" id="GO:0005524">
    <property type="term" value="F:ATP binding"/>
    <property type="evidence" value="ECO:0007669"/>
    <property type="project" value="UniProtKB-KW"/>
</dbReference>
<evidence type="ECO:0000313" key="11">
    <source>
        <dbReference type="Proteomes" id="UP000325116"/>
    </source>
</evidence>